<dbReference type="AlphaFoldDB" id="A0A146LX64"/>
<protein>
    <submittedName>
        <fullName evidence="2">TD and POZ domain-containing protein 5</fullName>
    </submittedName>
</protein>
<dbReference type="SMART" id="SM00225">
    <property type="entry name" value="BTB"/>
    <property type="match status" value="2"/>
</dbReference>
<dbReference type="Gene3D" id="1.25.40.420">
    <property type="match status" value="1"/>
</dbReference>
<reference evidence="2" key="1">
    <citation type="journal article" date="2016" name="Gigascience">
        <title>De novo construction of an expanded transcriptome assembly for the western tarnished plant bug, Lygus hesperus.</title>
        <authorList>
            <person name="Tassone E.E."/>
            <person name="Geib S.M."/>
            <person name="Hall B."/>
            <person name="Fabrick J.A."/>
            <person name="Brent C.S."/>
            <person name="Hull J.J."/>
        </authorList>
    </citation>
    <scope>NUCLEOTIDE SEQUENCE</scope>
</reference>
<dbReference type="Gene3D" id="3.30.710.10">
    <property type="entry name" value="Potassium Channel Kv1.1, Chain A"/>
    <property type="match status" value="2"/>
</dbReference>
<dbReference type="EMBL" id="GDHC01007383">
    <property type="protein sequence ID" value="JAQ11246.1"/>
    <property type="molecule type" value="Transcribed_RNA"/>
</dbReference>
<feature type="domain" description="BTB" evidence="1">
    <location>
        <begin position="24"/>
        <end position="91"/>
    </location>
</feature>
<dbReference type="Pfam" id="PF00651">
    <property type="entry name" value="BTB"/>
    <property type="match status" value="2"/>
</dbReference>
<dbReference type="PROSITE" id="PS50097">
    <property type="entry name" value="BTB"/>
    <property type="match status" value="2"/>
</dbReference>
<dbReference type="SUPFAM" id="SSF54695">
    <property type="entry name" value="POZ domain"/>
    <property type="match status" value="2"/>
</dbReference>
<name>A0A146LX64_LYGHE</name>
<dbReference type="InterPro" id="IPR000210">
    <property type="entry name" value="BTB/POZ_dom"/>
</dbReference>
<evidence type="ECO:0000313" key="2">
    <source>
        <dbReference type="EMBL" id="JAQ11246.1"/>
    </source>
</evidence>
<accession>A0A146LX64</accession>
<gene>
    <name evidence="2" type="primary">Tdpoz5_1</name>
    <name evidence="2" type="ORF">g.50472</name>
</gene>
<sequence length="480" mass="54516">MDPFHPFSDMLNNLREFMRNGTFTDVVFNVGVYEFTAHKAVLASSSSVFRAMFSDPMIESTSNTVVLTDIDANAFSIFLDYIYSRDNTIVKGDVEQLLMIADKYDVEPLAELCDKSFETLLTVENAIDTLIIADRYNRSELKTKVSLFIKKHRNAVSSCESWGKLESDLVLFDEMLQIFIEGENNFSGDPTFCGIPKFVNEITWTLNNNVWECKDEVIPPFTLKLPGNRTSASVNFHVSLINRNGELGVKLESDYVGALPLTINVTRKKEGSLRSRCTMYWVWQEHHREVTFYVLRMLDIIYAYPFDLTIALEKTRTSGQHLSPDYTEDAKLTVGDVAIPVHKSVLAGSSEFFSNMFGGERVVEEYPIDGIPERTLNQLVQFMYCHRMTAPKDVDLHLLQGAHRFKLEDLVEHCESILEAGITIGNVLETYAVAEEIGLNRLANSVKKFIVAHAEDIVKQGKVRKLKNSVLLKELFLKLQ</sequence>
<dbReference type="InterPro" id="IPR011333">
    <property type="entry name" value="SKP1/BTB/POZ_sf"/>
</dbReference>
<proteinExistence type="predicted"/>
<organism evidence="2">
    <name type="scientific">Lygus hesperus</name>
    <name type="common">Western plant bug</name>
    <dbReference type="NCBI Taxonomy" id="30085"/>
    <lineage>
        <taxon>Eukaryota</taxon>
        <taxon>Metazoa</taxon>
        <taxon>Ecdysozoa</taxon>
        <taxon>Arthropoda</taxon>
        <taxon>Hexapoda</taxon>
        <taxon>Insecta</taxon>
        <taxon>Pterygota</taxon>
        <taxon>Neoptera</taxon>
        <taxon>Paraneoptera</taxon>
        <taxon>Hemiptera</taxon>
        <taxon>Heteroptera</taxon>
        <taxon>Panheteroptera</taxon>
        <taxon>Cimicomorpha</taxon>
        <taxon>Miridae</taxon>
        <taxon>Mirini</taxon>
        <taxon>Lygus</taxon>
    </lineage>
</organism>
<feature type="domain" description="BTB" evidence="1">
    <location>
        <begin position="328"/>
        <end position="392"/>
    </location>
</feature>
<dbReference type="PANTHER" id="PTHR24413">
    <property type="entry name" value="SPECKLE-TYPE POZ PROTEIN"/>
    <property type="match status" value="1"/>
</dbReference>
<evidence type="ECO:0000259" key="1">
    <source>
        <dbReference type="PROSITE" id="PS50097"/>
    </source>
</evidence>
<dbReference type="CDD" id="cd18186">
    <property type="entry name" value="BTB_POZ_ZBTB_KLHL-like"/>
    <property type="match status" value="2"/>
</dbReference>